<keyword evidence="1" id="KW-1133">Transmembrane helix</keyword>
<keyword evidence="1" id="KW-0472">Membrane</keyword>
<keyword evidence="3" id="KW-1185">Reference proteome</keyword>
<dbReference type="Proteomes" id="UP000299102">
    <property type="component" value="Unassembled WGS sequence"/>
</dbReference>
<organism evidence="2 3">
    <name type="scientific">Eumeta variegata</name>
    <name type="common">Bagworm moth</name>
    <name type="synonym">Eumeta japonica</name>
    <dbReference type="NCBI Taxonomy" id="151549"/>
    <lineage>
        <taxon>Eukaryota</taxon>
        <taxon>Metazoa</taxon>
        <taxon>Ecdysozoa</taxon>
        <taxon>Arthropoda</taxon>
        <taxon>Hexapoda</taxon>
        <taxon>Insecta</taxon>
        <taxon>Pterygota</taxon>
        <taxon>Neoptera</taxon>
        <taxon>Endopterygota</taxon>
        <taxon>Lepidoptera</taxon>
        <taxon>Glossata</taxon>
        <taxon>Ditrysia</taxon>
        <taxon>Tineoidea</taxon>
        <taxon>Psychidae</taxon>
        <taxon>Oiketicinae</taxon>
        <taxon>Eumeta</taxon>
    </lineage>
</organism>
<feature type="transmembrane region" description="Helical" evidence="1">
    <location>
        <begin position="41"/>
        <end position="63"/>
    </location>
</feature>
<dbReference type="AlphaFoldDB" id="A0A4C1UA35"/>
<evidence type="ECO:0000313" key="3">
    <source>
        <dbReference type="Proteomes" id="UP000299102"/>
    </source>
</evidence>
<protein>
    <submittedName>
        <fullName evidence="2">Uncharacterized protein</fullName>
    </submittedName>
</protein>
<comment type="caution">
    <text evidence="2">The sequence shown here is derived from an EMBL/GenBank/DDBJ whole genome shotgun (WGS) entry which is preliminary data.</text>
</comment>
<accession>A0A4C1UA35</accession>
<sequence>MKHRRKQEGITGLSREEAVDAFKMHVLEIPQSEWKKYYKSWFQVFSVFLLISDAILLSFPFILEVRFNKMSKLEHARRTNAHLTKCKKRGPICWSSKDVKSYVTSLVIGSHGRRLFPRGPDQTV</sequence>
<evidence type="ECO:0000256" key="1">
    <source>
        <dbReference type="SAM" id="Phobius"/>
    </source>
</evidence>
<name>A0A4C1UA35_EUMVA</name>
<reference evidence="2 3" key="1">
    <citation type="journal article" date="2019" name="Commun. Biol.">
        <title>The bagworm genome reveals a unique fibroin gene that provides high tensile strength.</title>
        <authorList>
            <person name="Kono N."/>
            <person name="Nakamura H."/>
            <person name="Ohtoshi R."/>
            <person name="Tomita M."/>
            <person name="Numata K."/>
            <person name="Arakawa K."/>
        </authorList>
    </citation>
    <scope>NUCLEOTIDE SEQUENCE [LARGE SCALE GENOMIC DNA]</scope>
</reference>
<dbReference type="EMBL" id="BGZK01000149">
    <property type="protein sequence ID" value="GBP23303.1"/>
    <property type="molecule type" value="Genomic_DNA"/>
</dbReference>
<evidence type="ECO:0000313" key="2">
    <source>
        <dbReference type="EMBL" id="GBP23303.1"/>
    </source>
</evidence>
<proteinExistence type="predicted"/>
<keyword evidence="1" id="KW-0812">Transmembrane</keyword>
<gene>
    <name evidence="2" type="ORF">EVAR_76017_1</name>
</gene>